<dbReference type="GO" id="GO:0008448">
    <property type="term" value="F:N-acetylglucosamine-6-phosphate deacetylase activity"/>
    <property type="evidence" value="ECO:0007669"/>
    <property type="project" value="TreeGrafter"/>
</dbReference>
<dbReference type="GO" id="GO:0006046">
    <property type="term" value="P:N-acetylglucosamine catabolic process"/>
    <property type="evidence" value="ECO:0007669"/>
    <property type="project" value="TreeGrafter"/>
</dbReference>
<dbReference type="PANTHER" id="PTHR11113:SF14">
    <property type="entry name" value="N-ACETYLGLUCOSAMINE-6-PHOSPHATE DEACETYLASE"/>
    <property type="match status" value="1"/>
</dbReference>
<reference evidence="2" key="1">
    <citation type="submission" date="2013-08" db="EMBL/GenBank/DDBJ databases">
        <authorList>
            <person name="Mendez C."/>
            <person name="Richter M."/>
            <person name="Ferrer M."/>
            <person name="Sanchez J."/>
        </authorList>
    </citation>
    <scope>NUCLEOTIDE SEQUENCE</scope>
</reference>
<sequence>MPIALINGRVLRGTSLVSGQCVLIGEGRIRDIVPAEDARCRGFERVDLGGALLLPGFIDIQVNGGGG</sequence>
<organism evidence="2">
    <name type="scientific">mine drainage metagenome</name>
    <dbReference type="NCBI Taxonomy" id="410659"/>
    <lineage>
        <taxon>unclassified sequences</taxon>
        <taxon>metagenomes</taxon>
        <taxon>ecological metagenomes</taxon>
    </lineage>
</organism>
<dbReference type="AlphaFoldDB" id="T1B8X1"/>
<feature type="non-terminal residue" evidence="2">
    <location>
        <position position="67"/>
    </location>
</feature>
<dbReference type="PANTHER" id="PTHR11113">
    <property type="entry name" value="N-ACETYLGLUCOSAMINE-6-PHOSPHATE DEACETYLASE"/>
    <property type="match status" value="1"/>
</dbReference>
<dbReference type="EMBL" id="AUZX01006177">
    <property type="protein sequence ID" value="EQD64913.1"/>
    <property type="molecule type" value="Genomic_DNA"/>
</dbReference>
<accession>T1B8X1</accession>
<keyword evidence="1" id="KW-0378">Hydrolase</keyword>
<comment type="caution">
    <text evidence="2">The sequence shown here is derived from an EMBL/GenBank/DDBJ whole genome shotgun (WGS) entry which is preliminary data.</text>
</comment>
<dbReference type="SUPFAM" id="SSF51338">
    <property type="entry name" value="Composite domain of metallo-dependent hydrolases"/>
    <property type="match status" value="1"/>
</dbReference>
<gene>
    <name evidence="2" type="ORF">B1A_08663</name>
</gene>
<protein>
    <submittedName>
        <fullName evidence="2">N-acetylglucosamine-6-phosphate deacetylase</fullName>
    </submittedName>
</protein>
<reference evidence="2" key="2">
    <citation type="journal article" date="2014" name="ISME J.">
        <title>Microbial stratification in low pH oxic and suboxic macroscopic growths along an acid mine drainage.</title>
        <authorList>
            <person name="Mendez-Garcia C."/>
            <person name="Mesa V."/>
            <person name="Sprenger R.R."/>
            <person name="Richter M."/>
            <person name="Diez M.S."/>
            <person name="Solano J."/>
            <person name="Bargiela R."/>
            <person name="Golyshina O.V."/>
            <person name="Manteca A."/>
            <person name="Ramos J.L."/>
            <person name="Gallego J.R."/>
            <person name="Llorente I."/>
            <person name="Martins Dos Santos V.A."/>
            <person name="Jensen O.N."/>
            <person name="Pelaez A.I."/>
            <person name="Sanchez J."/>
            <person name="Ferrer M."/>
        </authorList>
    </citation>
    <scope>NUCLEOTIDE SEQUENCE</scope>
</reference>
<name>T1B8X1_9ZZZZ</name>
<dbReference type="InterPro" id="IPR011059">
    <property type="entry name" value="Metal-dep_hydrolase_composite"/>
</dbReference>
<proteinExistence type="predicted"/>
<dbReference type="Gene3D" id="2.30.40.10">
    <property type="entry name" value="Urease, subunit C, domain 1"/>
    <property type="match status" value="1"/>
</dbReference>
<evidence type="ECO:0000313" key="2">
    <source>
        <dbReference type="EMBL" id="EQD64913.1"/>
    </source>
</evidence>
<evidence type="ECO:0000256" key="1">
    <source>
        <dbReference type="ARBA" id="ARBA00022801"/>
    </source>
</evidence>